<evidence type="ECO:0000256" key="1">
    <source>
        <dbReference type="ARBA" id="ARBA00010928"/>
    </source>
</evidence>
<reference evidence="7" key="1">
    <citation type="submission" date="2021-03" db="EMBL/GenBank/DDBJ databases">
        <authorList>
            <person name="Palmer J.M."/>
        </authorList>
    </citation>
    <scope>NUCLEOTIDE SEQUENCE</scope>
    <source>
        <strain evidence="7">ARV_011</strain>
    </source>
</reference>
<keyword evidence="2" id="KW-0560">Oxidoreductase</keyword>
<evidence type="ECO:0000313" key="7">
    <source>
        <dbReference type="EMBL" id="KAG7195902.1"/>
    </source>
</evidence>
<dbReference type="EC" id="1.1.1.179" evidence="3"/>
<comment type="similarity">
    <text evidence="1">Belongs to the Gfo/Idh/MocA family.</text>
</comment>
<evidence type="ECO:0000313" key="8">
    <source>
        <dbReference type="Proteomes" id="UP000790833"/>
    </source>
</evidence>
<dbReference type="OrthoDB" id="2129491at2759"/>
<dbReference type="SUPFAM" id="SSF55347">
    <property type="entry name" value="Glyceraldehyde-3-phosphate dehydrogenase-like, C-terminal domain"/>
    <property type="match status" value="1"/>
</dbReference>
<dbReference type="InterPro" id="IPR000683">
    <property type="entry name" value="Gfo/Idh/MocA-like_OxRdtase_N"/>
</dbReference>
<proteinExistence type="inferred from homology"/>
<evidence type="ECO:0000256" key="4">
    <source>
        <dbReference type="ARBA" id="ARBA00042988"/>
    </source>
</evidence>
<dbReference type="GO" id="GO:0047837">
    <property type="term" value="F:D-xylose 1-dehydrogenase (NADP+) activity"/>
    <property type="evidence" value="ECO:0007669"/>
    <property type="project" value="UniProtKB-EC"/>
</dbReference>
<organism evidence="7 8">
    <name type="scientific">Scheffersomyces spartinae</name>
    <dbReference type="NCBI Taxonomy" id="45513"/>
    <lineage>
        <taxon>Eukaryota</taxon>
        <taxon>Fungi</taxon>
        <taxon>Dikarya</taxon>
        <taxon>Ascomycota</taxon>
        <taxon>Saccharomycotina</taxon>
        <taxon>Pichiomycetes</taxon>
        <taxon>Debaryomycetaceae</taxon>
        <taxon>Scheffersomyces</taxon>
    </lineage>
</organism>
<dbReference type="PANTHER" id="PTHR22604">
    <property type="entry name" value="OXIDOREDUCTASES"/>
    <property type="match status" value="1"/>
</dbReference>
<dbReference type="Gene3D" id="3.30.360.10">
    <property type="entry name" value="Dihydrodipicolinate Reductase, domain 2"/>
    <property type="match status" value="1"/>
</dbReference>
<comment type="catalytic activity">
    <reaction evidence="5">
        <text>D-xylose + NADP(+) = D-xylono-1,5-lactone + NADPH + H(+)</text>
        <dbReference type="Rhea" id="RHEA:22000"/>
        <dbReference type="ChEBI" id="CHEBI:15378"/>
        <dbReference type="ChEBI" id="CHEBI:15867"/>
        <dbReference type="ChEBI" id="CHEBI:53455"/>
        <dbReference type="ChEBI" id="CHEBI:57783"/>
        <dbReference type="ChEBI" id="CHEBI:58349"/>
        <dbReference type="EC" id="1.1.1.179"/>
    </reaction>
</comment>
<evidence type="ECO:0000256" key="5">
    <source>
        <dbReference type="ARBA" id="ARBA00049233"/>
    </source>
</evidence>
<evidence type="ECO:0000259" key="6">
    <source>
        <dbReference type="Pfam" id="PF01408"/>
    </source>
</evidence>
<evidence type="ECO:0000256" key="3">
    <source>
        <dbReference type="ARBA" id="ARBA00038984"/>
    </source>
</evidence>
<gene>
    <name evidence="7" type="ORF">KQ657_002287</name>
</gene>
<keyword evidence="8" id="KW-1185">Reference proteome</keyword>
<dbReference type="GeneID" id="66115661"/>
<dbReference type="Pfam" id="PF01408">
    <property type="entry name" value="GFO_IDH_MocA"/>
    <property type="match status" value="1"/>
</dbReference>
<name>A0A9P8AKH3_9ASCO</name>
<dbReference type="EMBL" id="JAHMUF010000002">
    <property type="protein sequence ID" value="KAG7195902.1"/>
    <property type="molecule type" value="Genomic_DNA"/>
</dbReference>
<sequence length="373" mass="41993">MSSSQLRWGIVGCGIISGVFARDLVYLNKNPRGANKIKHVITRVASRSPAKGQEFIEKNIDEYYDDVYGTKVVSYEDIQIDPEVDILYIGLPHTLHHSFVIEAITRGKKHILCEKPVTVNSKQLELILDAARENNVFFMEAVWVRYFPLIREVQKILYEDKKVGDVKRIFSDLSVDMKRLHGDDWVPSNRVADKKLGGGALLDITIYPITYSRIFMDPQSDPKSNWKIVSSMVFESLNGKQEDEVDFCTSFIISDQTHKQQATGISSFSSDVSDGLIAKIDGELGSISIYSGGIGPAPIKYHIKLKNGQEIEKSFEDDLDGTLGYIYEAIECGEMIVAGEKQSSIMSWNESQLIMSILDDIRKQNSLSYEVDL</sequence>
<dbReference type="Gene3D" id="3.40.50.720">
    <property type="entry name" value="NAD(P)-binding Rossmann-like Domain"/>
    <property type="match status" value="1"/>
</dbReference>
<dbReference type="SUPFAM" id="SSF51735">
    <property type="entry name" value="NAD(P)-binding Rossmann-fold domains"/>
    <property type="match status" value="1"/>
</dbReference>
<dbReference type="AlphaFoldDB" id="A0A9P8AKH3"/>
<comment type="caution">
    <text evidence="7">The sequence shown here is derived from an EMBL/GenBank/DDBJ whole genome shotgun (WGS) entry which is preliminary data.</text>
</comment>
<dbReference type="Proteomes" id="UP000790833">
    <property type="component" value="Unassembled WGS sequence"/>
</dbReference>
<dbReference type="InterPro" id="IPR036291">
    <property type="entry name" value="NAD(P)-bd_dom_sf"/>
</dbReference>
<feature type="domain" description="Gfo/Idh/MocA-like oxidoreductase N-terminal" evidence="6">
    <location>
        <begin position="6"/>
        <end position="139"/>
    </location>
</feature>
<protein>
    <recommendedName>
        <fullName evidence="3">D-xylose 1-dehydrogenase (NADP(+), D-xylono-1,5-lactone-forming)</fullName>
        <ecNumber evidence="3">1.1.1.179</ecNumber>
    </recommendedName>
    <alternativeName>
        <fullName evidence="4">D-xylose-NADP dehydrogenase</fullName>
    </alternativeName>
</protein>
<accession>A0A9P8AKH3</accession>
<dbReference type="GO" id="GO:0000166">
    <property type="term" value="F:nucleotide binding"/>
    <property type="evidence" value="ECO:0007669"/>
    <property type="project" value="InterPro"/>
</dbReference>
<dbReference type="RefSeq" id="XP_043051447.1">
    <property type="nucleotide sequence ID" value="XM_043193059.1"/>
</dbReference>
<dbReference type="InterPro" id="IPR050984">
    <property type="entry name" value="Gfo/Idh/MocA_domain"/>
</dbReference>
<dbReference type="PANTHER" id="PTHR22604:SF105">
    <property type="entry name" value="TRANS-1,2-DIHYDROBENZENE-1,2-DIOL DEHYDROGENASE"/>
    <property type="match status" value="1"/>
</dbReference>
<evidence type="ECO:0000256" key="2">
    <source>
        <dbReference type="ARBA" id="ARBA00023002"/>
    </source>
</evidence>